<dbReference type="GO" id="GO:0008757">
    <property type="term" value="F:S-adenosylmethionine-dependent methyltransferase activity"/>
    <property type="evidence" value="ECO:0007669"/>
    <property type="project" value="InterPro"/>
</dbReference>
<accession>A0A5D5ANX1</accession>
<dbReference type="CDD" id="cd02440">
    <property type="entry name" value="AdoMet_MTases"/>
    <property type="match status" value="1"/>
</dbReference>
<dbReference type="EMBL" id="VTAW01000007">
    <property type="protein sequence ID" value="TYT62585.1"/>
    <property type="molecule type" value="Genomic_DNA"/>
</dbReference>
<keyword evidence="3" id="KW-1185">Reference proteome</keyword>
<gene>
    <name evidence="2" type="ORF">FYC77_07405</name>
</gene>
<dbReference type="SUPFAM" id="SSF53335">
    <property type="entry name" value="S-adenosyl-L-methionine-dependent methyltransferases"/>
    <property type="match status" value="1"/>
</dbReference>
<dbReference type="PANTHER" id="PTHR43591">
    <property type="entry name" value="METHYLTRANSFERASE"/>
    <property type="match status" value="1"/>
</dbReference>
<evidence type="ECO:0000259" key="1">
    <source>
        <dbReference type="Pfam" id="PF08241"/>
    </source>
</evidence>
<evidence type="ECO:0000313" key="2">
    <source>
        <dbReference type="EMBL" id="TYT62585.1"/>
    </source>
</evidence>
<keyword evidence="2" id="KW-0808">Transferase</keyword>
<dbReference type="Gene3D" id="3.40.50.150">
    <property type="entry name" value="Vaccinia Virus protein VP39"/>
    <property type="match status" value="1"/>
</dbReference>
<comment type="caution">
    <text evidence="2">The sequence shown here is derived from an EMBL/GenBank/DDBJ whole genome shotgun (WGS) entry which is preliminary data.</text>
</comment>
<dbReference type="InterPro" id="IPR013216">
    <property type="entry name" value="Methyltransf_11"/>
</dbReference>
<dbReference type="GO" id="GO:0032259">
    <property type="term" value="P:methylation"/>
    <property type="evidence" value="ECO:0007669"/>
    <property type="project" value="UniProtKB-KW"/>
</dbReference>
<dbReference type="InterPro" id="IPR029063">
    <property type="entry name" value="SAM-dependent_MTases_sf"/>
</dbReference>
<proteinExistence type="predicted"/>
<organism evidence="2 3">
    <name type="scientific">Natrialba swarupiae</name>
    <dbReference type="NCBI Taxonomy" id="2448032"/>
    <lineage>
        <taxon>Archaea</taxon>
        <taxon>Methanobacteriati</taxon>
        <taxon>Methanobacteriota</taxon>
        <taxon>Stenosarchaea group</taxon>
        <taxon>Halobacteria</taxon>
        <taxon>Halobacteriales</taxon>
        <taxon>Natrialbaceae</taxon>
        <taxon>Natrialba</taxon>
    </lineage>
</organism>
<dbReference type="RefSeq" id="WP_149080872.1">
    <property type="nucleotide sequence ID" value="NZ_VTAW01000007.1"/>
</dbReference>
<protein>
    <submittedName>
        <fullName evidence="2">Class I SAM-dependent methyltransferase</fullName>
    </submittedName>
</protein>
<sequence>MTDDTSRKREAAAAFDESASEYLESDVHRAGDDLAQLASWCSEANRALDVATGAGHTAGAIADQGVEHVVATDAAPKMVETATTEFPIAGVVSDAERLPFADGSFDAVACRIAAHHFPNPEAFVEDVARVTADGGVFALEDNVAPAESELDGFLNEVERLRDPTHVRSYTESEWRQWLTEAGFDVEERLLLSKEIDYRDWVRQLETPAENRAQLREAFADPPAGASELFDITYEDGELVSFSNLKLLVLARR</sequence>
<feature type="domain" description="Methyltransferase type 11" evidence="1">
    <location>
        <begin position="48"/>
        <end position="138"/>
    </location>
</feature>
<dbReference type="Proteomes" id="UP000324104">
    <property type="component" value="Unassembled WGS sequence"/>
</dbReference>
<keyword evidence="2" id="KW-0489">Methyltransferase</keyword>
<reference evidence="2 3" key="1">
    <citation type="submission" date="2019-08" db="EMBL/GenBank/DDBJ databases">
        <title>Archaea genome.</title>
        <authorList>
            <person name="Kajale S."/>
            <person name="Shouche Y."/>
            <person name="Deshpande N."/>
            <person name="Sharma A."/>
        </authorList>
    </citation>
    <scope>NUCLEOTIDE SEQUENCE [LARGE SCALE GENOMIC DNA]</scope>
    <source>
        <strain evidence="2 3">ESP3B_9</strain>
    </source>
</reference>
<evidence type="ECO:0000313" key="3">
    <source>
        <dbReference type="Proteomes" id="UP000324104"/>
    </source>
</evidence>
<name>A0A5D5ANX1_9EURY</name>
<dbReference type="AlphaFoldDB" id="A0A5D5ANX1"/>
<dbReference type="Pfam" id="PF08241">
    <property type="entry name" value="Methyltransf_11"/>
    <property type="match status" value="1"/>
</dbReference>